<protein>
    <submittedName>
        <fullName evidence="1">Uncharacterized protein</fullName>
    </submittedName>
</protein>
<proteinExistence type="predicted"/>
<comment type="caution">
    <text evidence="1">The sequence shown here is derived from an EMBL/GenBank/DDBJ whole genome shotgun (WGS) entry which is preliminary data.</text>
</comment>
<dbReference type="Proteomes" id="UP001066276">
    <property type="component" value="Chromosome 3_2"/>
</dbReference>
<sequence>MKADLLEIRRQWYGCHLVRTAFVPQRVWRGVQKSGAIERARKKINKEMKSFCAANGITFLEHVDLRFKAREFFRGGGVHLSFMGMELYLLQVKEVLKAMFREK</sequence>
<reference evidence="1" key="1">
    <citation type="journal article" date="2022" name="bioRxiv">
        <title>Sequencing and chromosome-scale assembly of the giantPleurodeles waltlgenome.</title>
        <authorList>
            <person name="Brown T."/>
            <person name="Elewa A."/>
            <person name="Iarovenko S."/>
            <person name="Subramanian E."/>
            <person name="Araus A.J."/>
            <person name="Petzold A."/>
            <person name="Susuki M."/>
            <person name="Suzuki K.-i.T."/>
            <person name="Hayashi T."/>
            <person name="Toyoda A."/>
            <person name="Oliveira C."/>
            <person name="Osipova E."/>
            <person name="Leigh N.D."/>
            <person name="Simon A."/>
            <person name="Yun M.H."/>
        </authorList>
    </citation>
    <scope>NUCLEOTIDE SEQUENCE</scope>
    <source>
        <strain evidence="1">20211129_DDA</strain>
        <tissue evidence="1">Liver</tissue>
    </source>
</reference>
<dbReference type="EMBL" id="JANPWB010000006">
    <property type="protein sequence ID" value="KAJ1180797.1"/>
    <property type="molecule type" value="Genomic_DNA"/>
</dbReference>
<gene>
    <name evidence="1" type="ORF">NDU88_006013</name>
</gene>
<dbReference type="Gene3D" id="3.40.50.12700">
    <property type="match status" value="1"/>
</dbReference>
<accession>A0AAV7TZ16</accession>
<keyword evidence="2" id="KW-1185">Reference proteome</keyword>
<evidence type="ECO:0000313" key="1">
    <source>
        <dbReference type="EMBL" id="KAJ1180797.1"/>
    </source>
</evidence>
<organism evidence="1 2">
    <name type="scientific">Pleurodeles waltl</name>
    <name type="common">Iberian ribbed newt</name>
    <dbReference type="NCBI Taxonomy" id="8319"/>
    <lineage>
        <taxon>Eukaryota</taxon>
        <taxon>Metazoa</taxon>
        <taxon>Chordata</taxon>
        <taxon>Craniata</taxon>
        <taxon>Vertebrata</taxon>
        <taxon>Euteleostomi</taxon>
        <taxon>Amphibia</taxon>
        <taxon>Batrachia</taxon>
        <taxon>Caudata</taxon>
        <taxon>Salamandroidea</taxon>
        <taxon>Salamandridae</taxon>
        <taxon>Pleurodelinae</taxon>
        <taxon>Pleurodeles</taxon>
    </lineage>
</organism>
<name>A0AAV7TZ16_PLEWA</name>
<dbReference type="AlphaFoldDB" id="A0AAV7TZ16"/>
<evidence type="ECO:0000313" key="2">
    <source>
        <dbReference type="Proteomes" id="UP001066276"/>
    </source>
</evidence>